<comment type="caution">
    <text evidence="1">The sequence shown here is derived from an EMBL/GenBank/DDBJ whole genome shotgun (WGS) entry which is preliminary data.</text>
</comment>
<proteinExistence type="predicted"/>
<dbReference type="EMBL" id="JAACJN010000007">
    <property type="protein sequence ID" value="KAF5392139.1"/>
    <property type="molecule type" value="Genomic_DNA"/>
</dbReference>
<evidence type="ECO:0008006" key="3">
    <source>
        <dbReference type="Google" id="ProtNLM"/>
    </source>
</evidence>
<accession>A0A8H5MFP7</accession>
<keyword evidence="2" id="KW-1185">Reference proteome</keyword>
<evidence type="ECO:0000313" key="1">
    <source>
        <dbReference type="EMBL" id="KAF5392139.1"/>
    </source>
</evidence>
<organism evidence="1 2">
    <name type="scientific">Collybiopsis confluens</name>
    <dbReference type="NCBI Taxonomy" id="2823264"/>
    <lineage>
        <taxon>Eukaryota</taxon>
        <taxon>Fungi</taxon>
        <taxon>Dikarya</taxon>
        <taxon>Basidiomycota</taxon>
        <taxon>Agaricomycotina</taxon>
        <taxon>Agaricomycetes</taxon>
        <taxon>Agaricomycetidae</taxon>
        <taxon>Agaricales</taxon>
        <taxon>Marasmiineae</taxon>
        <taxon>Omphalotaceae</taxon>
        <taxon>Collybiopsis</taxon>
    </lineage>
</organism>
<reference evidence="1 2" key="1">
    <citation type="journal article" date="2020" name="ISME J.">
        <title>Uncovering the hidden diversity of litter-decomposition mechanisms in mushroom-forming fungi.</title>
        <authorList>
            <person name="Floudas D."/>
            <person name="Bentzer J."/>
            <person name="Ahren D."/>
            <person name="Johansson T."/>
            <person name="Persson P."/>
            <person name="Tunlid A."/>
        </authorList>
    </citation>
    <scope>NUCLEOTIDE SEQUENCE [LARGE SCALE GENOMIC DNA]</scope>
    <source>
        <strain evidence="1 2">CBS 406.79</strain>
    </source>
</reference>
<dbReference type="AlphaFoldDB" id="A0A8H5MFP7"/>
<dbReference type="SUPFAM" id="SSF52047">
    <property type="entry name" value="RNI-like"/>
    <property type="match status" value="1"/>
</dbReference>
<name>A0A8H5MFP7_9AGAR</name>
<dbReference type="Proteomes" id="UP000518752">
    <property type="component" value="Unassembled WGS sequence"/>
</dbReference>
<evidence type="ECO:0000313" key="2">
    <source>
        <dbReference type="Proteomes" id="UP000518752"/>
    </source>
</evidence>
<gene>
    <name evidence="1" type="ORF">D9757_003226</name>
</gene>
<sequence>MSVLRLPNELLSSVAEYIADTLTVTEPSPYCHFQPVPSDLISLSLVSWRWRRICLPFLFARVKFTARNIKKFKIFCSKNPLCSSLIRSIHPHRFPVRRAEEHLLCQTLSYLIRLTSMDLSEMTPTSTLLHAILEKSTVATVLMSRFRLPAKPIRFDMSKLVLRQVVLTQHDRCPELDEHLRRGLKVAKVELYGFDMSEGIAALPSFQGLEEIVFKRFKSASCQGLPDLTSTHPRLRKLWLINEGLSANLSPSFIQSFSNEALSQDLSKHFRITKIGLSRHSCHVWCITSLTLVTTFASHSLIGILSLVASHFPAIEDLALDLAGHKYAYSLDDLVAALRPFYCLRTLHLISVFRRLKLEDKRWSPLRPLTENTTAERLAVNAEAGLTWFISQLAKELVPLEAFHLLEDGPQLYLRGWLYVKNGVREVDGKLKLELPELDYR</sequence>
<dbReference type="OrthoDB" id="3035451at2759"/>
<protein>
    <recommendedName>
        <fullName evidence="3">F-box domain-containing protein</fullName>
    </recommendedName>
</protein>